<dbReference type="Gene3D" id="3.10.620.30">
    <property type="match status" value="1"/>
</dbReference>
<proteinExistence type="predicted"/>
<reference evidence="3 4" key="1">
    <citation type="submission" date="2018-11" db="EMBL/GenBank/DDBJ databases">
        <title>Novel Erysipelotrichaceae bacterium isolated from small intestine of a swine.</title>
        <authorList>
            <person name="Kim J.S."/>
            <person name="Choe H."/>
            <person name="Lee Y.R."/>
            <person name="Kim K.M."/>
            <person name="Park D.S."/>
        </authorList>
    </citation>
    <scope>NUCLEOTIDE SEQUENCE [LARGE SCALE GENOMIC DNA]</scope>
    <source>
        <strain evidence="3 4">SG0102</strain>
    </source>
</reference>
<dbReference type="SMART" id="SM00460">
    <property type="entry name" value="TGc"/>
    <property type="match status" value="1"/>
</dbReference>
<dbReference type="GO" id="GO:0005737">
    <property type="term" value="C:cytoplasm"/>
    <property type="evidence" value="ECO:0007669"/>
    <property type="project" value="TreeGrafter"/>
</dbReference>
<feature type="domain" description="Transglutaminase-like" evidence="2">
    <location>
        <begin position="255"/>
        <end position="315"/>
    </location>
</feature>
<dbReference type="Proteomes" id="UP000268059">
    <property type="component" value="Chromosome"/>
</dbReference>
<sequence>MKNVVKKCGIALITSVCFLGSLYAHQADAAQVTYIKTLKIAKGNSYTLTIKERKGKISWSSNKKKIAVVNKNGKVTAKASGIAKVTGKIKGKKYTTTVKVYNGSKSAVRSLTNPVNNSGGQSTVSGSYQTALKGVGKAIAKRDTKVTVLLNQATSAGSFTTDLMSAAHNYIDDYDYLSLRSYAYSATTSADETAITYTFSYRISASYEKSFQKTLKKTVSSLHLKGSTKNKVKTIHQYIVNHTDYVNGGYTAYNALIDHGAVCEGYALLFYEMCNAAHIQSRVMTGTAYGSSGSGNHAWNIVKIGGKWYNIDVTWDDTTDSSQYYLKNKSSFPSHYADTRSCGVLNSLTMA</sequence>
<dbReference type="PANTHER" id="PTHR46333:SF2">
    <property type="entry name" value="CYTOKINESIS PROTEIN 3"/>
    <property type="match status" value="1"/>
</dbReference>
<gene>
    <name evidence="3" type="ORF">SG0102_21130</name>
</gene>
<keyword evidence="4" id="KW-1185">Reference proteome</keyword>
<organism evidence="3 4">
    <name type="scientific">Intestinibaculum porci</name>
    <dbReference type="NCBI Taxonomy" id="2487118"/>
    <lineage>
        <taxon>Bacteria</taxon>
        <taxon>Bacillati</taxon>
        <taxon>Bacillota</taxon>
        <taxon>Erysipelotrichia</taxon>
        <taxon>Erysipelotrichales</taxon>
        <taxon>Erysipelotrichaceae</taxon>
        <taxon>Intestinibaculum</taxon>
    </lineage>
</organism>
<protein>
    <recommendedName>
        <fullName evidence="2">Transglutaminase-like domain-containing protein</fullName>
    </recommendedName>
</protein>
<accession>A0A3G9JVW5</accession>
<feature type="chain" id="PRO_5039039628" description="Transglutaminase-like domain-containing protein" evidence="1">
    <location>
        <begin position="27"/>
        <end position="351"/>
    </location>
</feature>
<dbReference type="InterPro" id="IPR038765">
    <property type="entry name" value="Papain-like_cys_pep_sf"/>
</dbReference>
<evidence type="ECO:0000313" key="4">
    <source>
        <dbReference type="Proteomes" id="UP000268059"/>
    </source>
</evidence>
<dbReference type="InParanoid" id="A0A3G9JVW5"/>
<dbReference type="AlphaFoldDB" id="A0A3G9JVW5"/>
<dbReference type="InterPro" id="IPR002931">
    <property type="entry name" value="Transglutaminase-like"/>
</dbReference>
<dbReference type="EMBL" id="AP019309">
    <property type="protein sequence ID" value="BBH27179.1"/>
    <property type="molecule type" value="Genomic_DNA"/>
</dbReference>
<dbReference type="SUPFAM" id="SSF49373">
    <property type="entry name" value="Invasin/intimin cell-adhesion fragments"/>
    <property type="match status" value="1"/>
</dbReference>
<feature type="signal peptide" evidence="1">
    <location>
        <begin position="1"/>
        <end position="26"/>
    </location>
</feature>
<name>A0A3G9JVW5_9FIRM</name>
<keyword evidence="1" id="KW-0732">Signal</keyword>
<dbReference type="Gene3D" id="2.60.40.1080">
    <property type="match status" value="1"/>
</dbReference>
<dbReference type="Pfam" id="PF01841">
    <property type="entry name" value="Transglut_core"/>
    <property type="match status" value="1"/>
</dbReference>
<evidence type="ECO:0000256" key="1">
    <source>
        <dbReference type="SAM" id="SignalP"/>
    </source>
</evidence>
<evidence type="ECO:0000313" key="3">
    <source>
        <dbReference type="EMBL" id="BBH27179.1"/>
    </source>
</evidence>
<evidence type="ECO:0000259" key="2">
    <source>
        <dbReference type="SMART" id="SM00460"/>
    </source>
</evidence>
<dbReference type="SUPFAM" id="SSF54001">
    <property type="entry name" value="Cysteine proteinases"/>
    <property type="match status" value="1"/>
</dbReference>
<dbReference type="RefSeq" id="WP_125119930.1">
    <property type="nucleotide sequence ID" value="NZ_AP019309.1"/>
</dbReference>
<dbReference type="OrthoDB" id="9788327at2"/>
<dbReference type="InterPro" id="IPR008964">
    <property type="entry name" value="Invasin/intimin_cell_adhesion"/>
</dbReference>
<dbReference type="InterPro" id="IPR052557">
    <property type="entry name" value="CAP/Cytokinesis_protein"/>
</dbReference>
<dbReference type="KEGG" id="ebm:SG0102_21130"/>
<dbReference type="PANTHER" id="PTHR46333">
    <property type="entry name" value="CYTOKINESIS PROTEIN 3"/>
    <property type="match status" value="1"/>
</dbReference>